<evidence type="ECO:0000256" key="6">
    <source>
        <dbReference type="ARBA" id="ARBA00022946"/>
    </source>
</evidence>
<keyword evidence="5" id="KW-0999">Mitochondrion inner membrane</keyword>
<dbReference type="GO" id="GO:0045277">
    <property type="term" value="C:respiratory chain complex IV"/>
    <property type="evidence" value="ECO:0007669"/>
    <property type="project" value="InterPro"/>
</dbReference>
<keyword evidence="6" id="KW-0809">Transit peptide</keyword>
<dbReference type="SUPFAM" id="SSF81431">
    <property type="entry name" value="Mitochondrial cytochrome c oxidase subunit VIIIb (aka IX)"/>
    <property type="match status" value="1"/>
</dbReference>
<evidence type="ECO:0000256" key="8">
    <source>
        <dbReference type="ARBA" id="ARBA00023128"/>
    </source>
</evidence>
<organism evidence="10 11">
    <name type="scientific">Muraenolepis orangiensis</name>
    <name type="common">Patagonian moray cod</name>
    <dbReference type="NCBI Taxonomy" id="630683"/>
    <lineage>
        <taxon>Eukaryota</taxon>
        <taxon>Metazoa</taxon>
        <taxon>Chordata</taxon>
        <taxon>Craniata</taxon>
        <taxon>Vertebrata</taxon>
        <taxon>Euteleostomi</taxon>
        <taxon>Actinopterygii</taxon>
        <taxon>Neopterygii</taxon>
        <taxon>Teleostei</taxon>
        <taxon>Neoteleostei</taxon>
        <taxon>Acanthomorphata</taxon>
        <taxon>Zeiogadaria</taxon>
        <taxon>Gadariae</taxon>
        <taxon>Gadiformes</taxon>
        <taxon>Muraenolepidoidei</taxon>
        <taxon>Muraenolepididae</taxon>
        <taxon>Muraenolepis</taxon>
    </lineage>
</organism>
<evidence type="ECO:0000256" key="3">
    <source>
        <dbReference type="ARBA" id="ARBA00010117"/>
    </source>
</evidence>
<dbReference type="AlphaFoldDB" id="A0A9Q0DF37"/>
<dbReference type="Proteomes" id="UP001148018">
    <property type="component" value="Unassembled WGS sequence"/>
</dbReference>
<evidence type="ECO:0000256" key="7">
    <source>
        <dbReference type="ARBA" id="ARBA00022989"/>
    </source>
</evidence>
<evidence type="ECO:0000256" key="1">
    <source>
        <dbReference type="ARBA" id="ARBA00004434"/>
    </source>
</evidence>
<protein>
    <submittedName>
        <fullName evidence="10">Uncharacterized protein</fullName>
    </submittedName>
</protein>
<comment type="subcellular location">
    <subcellularLocation>
        <location evidence="1">Mitochondrion inner membrane</location>
        <topology evidence="1">Single-pass membrane protein</topology>
    </subcellularLocation>
</comment>
<sequence>MSGLLRVFLGRRGFVPKADAATRQRANYIVCKAAKEPESIGAMTVLFVSILGPSGWVLSHIYEYRNDGSGEGDDR</sequence>
<evidence type="ECO:0000256" key="5">
    <source>
        <dbReference type="ARBA" id="ARBA00022792"/>
    </source>
</evidence>
<keyword evidence="8" id="KW-0496">Mitochondrion</keyword>
<keyword evidence="4" id="KW-0812">Transmembrane</keyword>
<keyword evidence="7" id="KW-1133">Transmembrane helix</keyword>
<evidence type="ECO:0000256" key="2">
    <source>
        <dbReference type="ARBA" id="ARBA00004673"/>
    </source>
</evidence>
<gene>
    <name evidence="10" type="ORF">NHX12_014201</name>
</gene>
<dbReference type="InterPro" id="IPR036548">
    <property type="entry name" value="Cyt_c_oxidase_su8_sf"/>
</dbReference>
<evidence type="ECO:0000313" key="11">
    <source>
        <dbReference type="Proteomes" id="UP001148018"/>
    </source>
</evidence>
<dbReference type="GO" id="GO:0006123">
    <property type="term" value="P:mitochondrial electron transport, cytochrome c to oxygen"/>
    <property type="evidence" value="ECO:0007669"/>
    <property type="project" value="InterPro"/>
</dbReference>
<dbReference type="Pfam" id="PF02285">
    <property type="entry name" value="COX8"/>
    <property type="match status" value="1"/>
</dbReference>
<comment type="pathway">
    <text evidence="2">Energy metabolism; oxidative phosphorylation.</text>
</comment>
<evidence type="ECO:0000256" key="4">
    <source>
        <dbReference type="ARBA" id="ARBA00022692"/>
    </source>
</evidence>
<evidence type="ECO:0000256" key="9">
    <source>
        <dbReference type="ARBA" id="ARBA00023136"/>
    </source>
</evidence>
<comment type="caution">
    <text evidence="10">The sequence shown here is derived from an EMBL/GenBank/DDBJ whole genome shotgun (WGS) entry which is preliminary data.</text>
</comment>
<proteinExistence type="inferred from homology"/>
<reference evidence="10" key="1">
    <citation type="submission" date="2022-07" db="EMBL/GenBank/DDBJ databases">
        <title>Chromosome-level genome of Muraenolepis orangiensis.</title>
        <authorList>
            <person name="Kim J."/>
        </authorList>
    </citation>
    <scope>NUCLEOTIDE SEQUENCE</scope>
    <source>
        <strain evidence="10">KU_S4_2022</strain>
        <tissue evidence="10">Muscle</tissue>
    </source>
</reference>
<dbReference type="EMBL" id="JANIIK010000118">
    <property type="protein sequence ID" value="KAJ3585482.1"/>
    <property type="molecule type" value="Genomic_DNA"/>
</dbReference>
<dbReference type="Gene3D" id="4.10.81.10">
    <property type="entry name" value="Cytochrome c oxidase, subunit 8"/>
    <property type="match status" value="1"/>
</dbReference>
<name>A0A9Q0DF37_9TELE</name>
<dbReference type="OrthoDB" id="8931496at2759"/>
<dbReference type="GO" id="GO:0005743">
    <property type="term" value="C:mitochondrial inner membrane"/>
    <property type="evidence" value="ECO:0007669"/>
    <property type="project" value="UniProtKB-SubCell"/>
</dbReference>
<keyword evidence="9" id="KW-0472">Membrane</keyword>
<evidence type="ECO:0000313" key="10">
    <source>
        <dbReference type="EMBL" id="KAJ3585482.1"/>
    </source>
</evidence>
<keyword evidence="11" id="KW-1185">Reference proteome</keyword>
<dbReference type="InterPro" id="IPR003205">
    <property type="entry name" value="Cyt_c_oxidase_su8"/>
</dbReference>
<comment type="similarity">
    <text evidence="3">Belongs to the cytochrome c oxidase VIII family.</text>
</comment>
<accession>A0A9Q0DF37</accession>